<proteinExistence type="predicted"/>
<evidence type="ECO:0000313" key="4">
    <source>
        <dbReference type="Proteomes" id="UP001198862"/>
    </source>
</evidence>
<dbReference type="EMBL" id="JAJISD010000011">
    <property type="protein sequence ID" value="MCC8431781.1"/>
    <property type="molecule type" value="Genomic_DNA"/>
</dbReference>
<accession>A0ABS8L0C0</accession>
<organism evidence="3 4">
    <name type="scientific">Reyranella aquatilis</name>
    <dbReference type="NCBI Taxonomy" id="2035356"/>
    <lineage>
        <taxon>Bacteria</taxon>
        <taxon>Pseudomonadati</taxon>
        <taxon>Pseudomonadota</taxon>
        <taxon>Alphaproteobacteria</taxon>
        <taxon>Hyphomicrobiales</taxon>
        <taxon>Reyranellaceae</taxon>
        <taxon>Reyranella</taxon>
    </lineage>
</organism>
<name>A0ABS8L0C0_9HYPH</name>
<evidence type="ECO:0000256" key="1">
    <source>
        <dbReference type="SAM" id="Phobius"/>
    </source>
</evidence>
<keyword evidence="1" id="KW-0812">Transmembrane</keyword>
<gene>
    <name evidence="3" type="ORF">LJ725_22620</name>
</gene>
<evidence type="ECO:0000259" key="2">
    <source>
        <dbReference type="Pfam" id="PF01478"/>
    </source>
</evidence>
<keyword evidence="1" id="KW-0472">Membrane</keyword>
<dbReference type="EC" id="3.4.23.43" evidence="3"/>
<feature type="transmembrane region" description="Helical" evidence="1">
    <location>
        <begin position="134"/>
        <end position="153"/>
    </location>
</feature>
<keyword evidence="1" id="KW-1133">Transmembrane helix</keyword>
<feature type="domain" description="Prepilin type IV endopeptidase peptidase" evidence="2">
    <location>
        <begin position="2"/>
        <end position="106"/>
    </location>
</feature>
<dbReference type="InterPro" id="IPR000045">
    <property type="entry name" value="Prepilin_IV_endopep_pep"/>
</dbReference>
<dbReference type="RefSeq" id="WP_230553208.1">
    <property type="nucleotide sequence ID" value="NZ_JAJISD010000011.1"/>
</dbReference>
<keyword evidence="4" id="KW-1185">Reference proteome</keyword>
<feature type="transmembrane region" description="Helical" evidence="1">
    <location>
        <begin position="51"/>
        <end position="73"/>
    </location>
</feature>
<evidence type="ECO:0000313" key="3">
    <source>
        <dbReference type="EMBL" id="MCC8431781.1"/>
    </source>
</evidence>
<feature type="transmembrane region" description="Helical" evidence="1">
    <location>
        <begin position="93"/>
        <end position="114"/>
    </location>
</feature>
<sequence>MLLFAAAWQDLRRLRIGNGVSIAIAILFVIWTGAGGLAAGSFPLSSFGLSLACAIGLFALGATAFAAGMFGGGDVKLLASVGLFAGPELAVDLLLVTALTGGLMGLAAMAGAPIGPMPAARGEATLRDRMRTRIPYGPAIAAGGLWVATRLALG</sequence>
<dbReference type="GO" id="GO:0004190">
    <property type="term" value="F:aspartic-type endopeptidase activity"/>
    <property type="evidence" value="ECO:0007669"/>
    <property type="project" value="UniProtKB-EC"/>
</dbReference>
<reference evidence="3 4" key="1">
    <citation type="submission" date="2021-11" db="EMBL/GenBank/DDBJ databases">
        <authorList>
            <person name="Lee D.-H."/>
            <person name="Kim S.-B."/>
        </authorList>
    </citation>
    <scope>NUCLEOTIDE SEQUENCE [LARGE SCALE GENOMIC DNA]</scope>
    <source>
        <strain evidence="3 4">KCTC 52223</strain>
    </source>
</reference>
<keyword evidence="3" id="KW-0378">Hydrolase</keyword>
<dbReference type="Gene3D" id="1.20.120.1220">
    <property type="match status" value="1"/>
</dbReference>
<protein>
    <submittedName>
        <fullName evidence="3">Prepilin peptidase</fullName>
        <ecNumber evidence="3">3.4.23.43</ecNumber>
    </submittedName>
</protein>
<dbReference type="Proteomes" id="UP001198862">
    <property type="component" value="Unassembled WGS sequence"/>
</dbReference>
<dbReference type="Pfam" id="PF01478">
    <property type="entry name" value="Peptidase_A24"/>
    <property type="match status" value="1"/>
</dbReference>
<feature type="transmembrane region" description="Helical" evidence="1">
    <location>
        <begin position="20"/>
        <end position="39"/>
    </location>
</feature>
<comment type="caution">
    <text evidence="3">The sequence shown here is derived from an EMBL/GenBank/DDBJ whole genome shotgun (WGS) entry which is preliminary data.</text>
</comment>